<evidence type="ECO:0000256" key="1">
    <source>
        <dbReference type="ARBA" id="ARBA00007265"/>
    </source>
</evidence>
<dbReference type="STRING" id="5364.A0A5C3NJW8"/>
<protein>
    <recommendedName>
        <fullName evidence="5">Poly A polymerase head domain-containing protein</fullName>
    </recommendedName>
</protein>
<dbReference type="GO" id="GO:0003723">
    <property type="term" value="F:RNA binding"/>
    <property type="evidence" value="ECO:0007669"/>
    <property type="project" value="UniProtKB-KW"/>
</dbReference>
<proteinExistence type="inferred from homology"/>
<feature type="domain" description="Poly A polymerase head" evidence="5">
    <location>
        <begin position="111"/>
        <end position="188"/>
    </location>
</feature>
<keyword evidence="7" id="KW-1185">Reference proteome</keyword>
<dbReference type="Gene3D" id="1.10.3090.10">
    <property type="entry name" value="cca-adding enzyme, domain 2"/>
    <property type="match status" value="1"/>
</dbReference>
<evidence type="ECO:0000313" key="6">
    <source>
        <dbReference type="EMBL" id="TFK57692.1"/>
    </source>
</evidence>
<evidence type="ECO:0000256" key="2">
    <source>
        <dbReference type="ARBA" id="ARBA00022679"/>
    </source>
</evidence>
<keyword evidence="3 4" id="KW-0694">RNA-binding</keyword>
<gene>
    <name evidence="6" type="ORF">OE88DRAFT_1722478</name>
</gene>
<evidence type="ECO:0000256" key="4">
    <source>
        <dbReference type="RuleBase" id="RU003953"/>
    </source>
</evidence>
<comment type="similarity">
    <text evidence="1 4">Belongs to the tRNA nucleotidyltransferase/poly(A) polymerase family.</text>
</comment>
<dbReference type="GO" id="GO:0052929">
    <property type="term" value="F:ATP:3'-cytidine-cytidine-tRNA adenylyltransferase activity"/>
    <property type="evidence" value="ECO:0007669"/>
    <property type="project" value="TreeGrafter"/>
</dbReference>
<dbReference type="AlphaFoldDB" id="A0A5C3NJW8"/>
<evidence type="ECO:0000313" key="7">
    <source>
        <dbReference type="Proteomes" id="UP000305948"/>
    </source>
</evidence>
<dbReference type="PANTHER" id="PTHR13734:SF5">
    <property type="entry name" value="CCA TRNA NUCLEOTIDYLTRANSFERASE, MITOCHONDRIAL"/>
    <property type="match status" value="1"/>
</dbReference>
<dbReference type="InterPro" id="IPR043519">
    <property type="entry name" value="NT_sf"/>
</dbReference>
<dbReference type="OrthoDB" id="445712at2759"/>
<evidence type="ECO:0000259" key="5">
    <source>
        <dbReference type="Pfam" id="PF01743"/>
    </source>
</evidence>
<reference evidence="6 7" key="1">
    <citation type="journal article" date="2019" name="Nat. Ecol. Evol.">
        <title>Megaphylogeny resolves global patterns of mushroom evolution.</title>
        <authorList>
            <person name="Varga T."/>
            <person name="Krizsan K."/>
            <person name="Foldi C."/>
            <person name="Dima B."/>
            <person name="Sanchez-Garcia M."/>
            <person name="Sanchez-Ramirez S."/>
            <person name="Szollosi G.J."/>
            <person name="Szarkandi J.G."/>
            <person name="Papp V."/>
            <person name="Albert L."/>
            <person name="Andreopoulos W."/>
            <person name="Angelini C."/>
            <person name="Antonin V."/>
            <person name="Barry K.W."/>
            <person name="Bougher N.L."/>
            <person name="Buchanan P."/>
            <person name="Buyck B."/>
            <person name="Bense V."/>
            <person name="Catcheside P."/>
            <person name="Chovatia M."/>
            <person name="Cooper J."/>
            <person name="Damon W."/>
            <person name="Desjardin D."/>
            <person name="Finy P."/>
            <person name="Geml J."/>
            <person name="Haridas S."/>
            <person name="Hughes K."/>
            <person name="Justo A."/>
            <person name="Karasinski D."/>
            <person name="Kautmanova I."/>
            <person name="Kiss B."/>
            <person name="Kocsube S."/>
            <person name="Kotiranta H."/>
            <person name="LaButti K.M."/>
            <person name="Lechner B.E."/>
            <person name="Liimatainen K."/>
            <person name="Lipzen A."/>
            <person name="Lukacs Z."/>
            <person name="Mihaltcheva S."/>
            <person name="Morgado L.N."/>
            <person name="Niskanen T."/>
            <person name="Noordeloos M.E."/>
            <person name="Ohm R.A."/>
            <person name="Ortiz-Santana B."/>
            <person name="Ovrebo C."/>
            <person name="Racz N."/>
            <person name="Riley R."/>
            <person name="Savchenko A."/>
            <person name="Shiryaev A."/>
            <person name="Soop K."/>
            <person name="Spirin V."/>
            <person name="Szebenyi C."/>
            <person name="Tomsovsky M."/>
            <person name="Tulloss R.E."/>
            <person name="Uehling J."/>
            <person name="Grigoriev I.V."/>
            <person name="Vagvolgyi C."/>
            <person name="Papp T."/>
            <person name="Martin F.M."/>
            <person name="Miettinen O."/>
            <person name="Hibbett D.S."/>
            <person name="Nagy L.G."/>
        </authorList>
    </citation>
    <scope>NUCLEOTIDE SEQUENCE [LARGE SCALE GENOMIC DNA]</scope>
    <source>
        <strain evidence="6 7">OMC1185</strain>
    </source>
</reference>
<dbReference type="Proteomes" id="UP000305948">
    <property type="component" value="Unassembled WGS sequence"/>
</dbReference>
<dbReference type="InterPro" id="IPR002646">
    <property type="entry name" value="PolA_pol_head_dom"/>
</dbReference>
<dbReference type="Pfam" id="PF01743">
    <property type="entry name" value="PolyA_pol"/>
    <property type="match status" value="1"/>
</dbReference>
<dbReference type="SUPFAM" id="SSF81301">
    <property type="entry name" value="Nucleotidyltransferase"/>
    <property type="match status" value="1"/>
</dbReference>
<name>A0A5C3NJW8_9AGAM</name>
<dbReference type="GO" id="GO:0001680">
    <property type="term" value="P:tRNA 3'-terminal CCA addition"/>
    <property type="evidence" value="ECO:0007669"/>
    <property type="project" value="UniProtKB-ARBA"/>
</dbReference>
<dbReference type="SUPFAM" id="SSF81891">
    <property type="entry name" value="Poly A polymerase C-terminal region-like"/>
    <property type="match status" value="1"/>
</dbReference>
<accession>A0A5C3NJW8</accession>
<dbReference type="PANTHER" id="PTHR13734">
    <property type="entry name" value="TRNA-NUCLEOTIDYLTRANSFERASE"/>
    <property type="match status" value="1"/>
</dbReference>
<dbReference type="Gene3D" id="3.30.460.10">
    <property type="entry name" value="Beta Polymerase, domain 2"/>
    <property type="match status" value="1"/>
</dbReference>
<sequence length="260" mass="29673">MSTIPEGKASTTPQLPRRLLPARVDEDLCLKQKWYYGFPIRYTDYDKRLKGKKGRLTDRMFAVEVDFYHICAEVLPEWPGREGARFLSSEKGIQTGKVSKVESNPDQSKHLETGKTKVFDTALEFVNLRSEEYTGDSRIPTKIRFGTPLEDALRRDLTVNSLFYNVHTREVEDHTGKGLQDLKDGIVRTPLPPRTTFLDDPLRVIRSVRFASRFGYDMVSDLQDAARDPEIQYKLSKSVRQNLLCSSNVVTLTAALVCTH</sequence>
<dbReference type="EMBL" id="ML213503">
    <property type="protein sequence ID" value="TFK57692.1"/>
    <property type="molecule type" value="Genomic_DNA"/>
</dbReference>
<evidence type="ECO:0000256" key="3">
    <source>
        <dbReference type="ARBA" id="ARBA00022884"/>
    </source>
</evidence>
<dbReference type="GO" id="GO:0052927">
    <property type="term" value="F:CC tRNA cytidylyltransferase activity"/>
    <property type="evidence" value="ECO:0007669"/>
    <property type="project" value="TreeGrafter"/>
</dbReference>
<organism evidence="6 7">
    <name type="scientific">Heliocybe sulcata</name>
    <dbReference type="NCBI Taxonomy" id="5364"/>
    <lineage>
        <taxon>Eukaryota</taxon>
        <taxon>Fungi</taxon>
        <taxon>Dikarya</taxon>
        <taxon>Basidiomycota</taxon>
        <taxon>Agaricomycotina</taxon>
        <taxon>Agaricomycetes</taxon>
        <taxon>Gloeophyllales</taxon>
        <taxon>Gloeophyllaceae</taxon>
        <taxon>Heliocybe</taxon>
    </lineage>
</organism>
<keyword evidence="2 4" id="KW-0808">Transferase</keyword>